<evidence type="ECO:0000256" key="2">
    <source>
        <dbReference type="HAMAP-Rule" id="MF_02117"/>
    </source>
</evidence>
<reference evidence="3 4" key="1">
    <citation type="journal article" date="2013" name="Genome Announc.">
        <title>Draft Genome of the Nitrogen-Fixing Bacterium Pseudomonas stutzeri Strain KOS6 Isolated from Industrial Hydrocarbon Sludge.</title>
        <authorList>
            <person name="Grigoryeva T.V."/>
            <person name="Laikov A.V."/>
            <person name="Naumova R.P."/>
            <person name="Manolov A.I."/>
            <person name="Larin A.K."/>
            <person name="Karpova I.Y."/>
            <person name="Semashko T.A."/>
            <person name="Alexeev D.G."/>
            <person name="Kostryukova E.S."/>
            <person name="Muller R."/>
            <person name="Govorun V.M."/>
        </authorList>
    </citation>
    <scope>NUCLEOTIDE SEQUENCE [LARGE SCALE GENOMIC DNA]</scope>
    <source>
        <strain evidence="3 4">KOS6</strain>
    </source>
</reference>
<protein>
    <recommendedName>
        <fullName evidence="2">N(2)-fixation sustaining protein CowN</fullName>
    </recommendedName>
    <alternativeName>
        <fullName evidence="2">CO weal-nitrogenase</fullName>
    </alternativeName>
</protein>
<dbReference type="HAMAP" id="MF_02117">
    <property type="entry name" value="CowN"/>
    <property type="match status" value="1"/>
</dbReference>
<proteinExistence type="inferred from homology"/>
<dbReference type="HOGENOM" id="CLU_149349_0_0_6"/>
<name>A0A061JTL6_STUST</name>
<dbReference type="GO" id="GO:0009399">
    <property type="term" value="P:nitrogen fixation"/>
    <property type="evidence" value="ECO:0007669"/>
    <property type="project" value="UniProtKB-UniRule"/>
</dbReference>
<comment type="similarity">
    <text evidence="2">Belongs to the CowN family.</text>
</comment>
<sequence length="98" mass="11375">MPSAVTYRSVAGDQPLPYIECDRGIRTLYSRIRHYISQDDGNCPLCRYLRDKIGSRNGFEPDARLILHAQINVIHELFERNDDHEIALLLQRVEDDCC</sequence>
<dbReference type="NCBIfam" id="NF033689">
    <property type="entry name" value="N2Fix_CO_CowN"/>
    <property type="match status" value="1"/>
</dbReference>
<comment type="function">
    <text evidence="2">Is required to sustain N(2)-dependent growth in the presence of low levels of carbon monoxide (CO). Probably acts by protecting the N(2) fixation ability of the nitrogenase complex, which is inactivated in the presence of CO.</text>
</comment>
<comment type="caution">
    <text evidence="3">The sequence shown here is derived from an EMBL/GenBank/DDBJ whole genome shotgun (WGS) entry which is preliminary data.</text>
</comment>
<dbReference type="OrthoDB" id="6899736at2"/>
<dbReference type="EMBL" id="AMCZ02000001">
    <property type="protein sequence ID" value="EWC43052.1"/>
    <property type="molecule type" value="Genomic_DNA"/>
</dbReference>
<evidence type="ECO:0000256" key="1">
    <source>
        <dbReference type="ARBA" id="ARBA00023231"/>
    </source>
</evidence>
<organism evidence="3 4">
    <name type="scientific">Stutzerimonas stutzeri KOS6</name>
    <dbReference type="NCBI Taxonomy" id="1218352"/>
    <lineage>
        <taxon>Bacteria</taxon>
        <taxon>Pseudomonadati</taxon>
        <taxon>Pseudomonadota</taxon>
        <taxon>Gammaproteobacteria</taxon>
        <taxon>Pseudomonadales</taxon>
        <taxon>Pseudomonadaceae</taxon>
        <taxon>Stutzerimonas</taxon>
    </lineage>
</organism>
<dbReference type="RefSeq" id="WP_003296741.1">
    <property type="nucleotide sequence ID" value="NZ_KK020676.1"/>
</dbReference>
<gene>
    <name evidence="2" type="primary">cowN</name>
    <name evidence="3" type="ORF">B597_000215</name>
</gene>
<keyword evidence="1 2" id="KW-0535">Nitrogen fixation</keyword>
<dbReference type="Proteomes" id="UP000026923">
    <property type="component" value="Unassembled WGS sequence"/>
</dbReference>
<dbReference type="AlphaFoldDB" id="A0A061JTL6"/>
<evidence type="ECO:0000313" key="4">
    <source>
        <dbReference type="Proteomes" id="UP000026923"/>
    </source>
</evidence>
<accession>A0A061JTL6</accession>
<dbReference type="InterPro" id="IPR024899">
    <property type="entry name" value="CowN"/>
</dbReference>
<evidence type="ECO:0000313" key="3">
    <source>
        <dbReference type="EMBL" id="EWC43052.1"/>
    </source>
</evidence>
<dbReference type="Pfam" id="PF20543">
    <property type="entry name" value="CowN"/>
    <property type="match status" value="1"/>
</dbReference>
<dbReference type="eggNOG" id="ENOG5033N74">
    <property type="taxonomic scope" value="Bacteria"/>
</dbReference>